<name>A0ABU0JAX5_9HYPH</name>
<evidence type="ECO:0000256" key="1">
    <source>
        <dbReference type="SAM" id="Coils"/>
    </source>
</evidence>
<dbReference type="SUPFAM" id="SSF158791">
    <property type="entry name" value="MgtE N-terminal domain-like"/>
    <property type="match status" value="1"/>
</dbReference>
<keyword evidence="3" id="KW-0969">Cilium</keyword>
<sequence>MMQLRLLPVLIFALACLLALKAGDILDRIGVGGPEAAYAGDGFGRAIINARTMPADITGSIGDKGGKAGDAAAPPAPGTPPPTLAQAAAPAIQPAETAEPLTPAGPASPAERALLERLQQRREELDQRSRDLDTRENLLKAAEKRVQDRIDELKRLEASVGALEQKKTDAETARVKSLVVMYEAMKPKDAARIFDRLDLAVLMQLASAMKPAKVADVLAAMDADAAQRLTVALAAKDAEKPAADGQSATELPKIEGQPPKG</sequence>
<keyword evidence="1" id="KW-0175">Coiled coil</keyword>
<feature type="compositionally biased region" description="Low complexity" evidence="2">
    <location>
        <begin position="84"/>
        <end position="100"/>
    </location>
</feature>
<dbReference type="PROSITE" id="PS51257">
    <property type="entry name" value="PROKAR_LIPOPROTEIN"/>
    <property type="match status" value="1"/>
</dbReference>
<evidence type="ECO:0000313" key="4">
    <source>
        <dbReference type="Proteomes" id="UP001242480"/>
    </source>
</evidence>
<accession>A0ABU0JAX5</accession>
<proteinExistence type="predicted"/>
<dbReference type="Proteomes" id="UP001242480">
    <property type="component" value="Unassembled WGS sequence"/>
</dbReference>
<dbReference type="EMBL" id="JAUSVX010000009">
    <property type="protein sequence ID" value="MDQ0471427.1"/>
    <property type="molecule type" value="Genomic_DNA"/>
</dbReference>
<dbReference type="RefSeq" id="WP_307276556.1">
    <property type="nucleotide sequence ID" value="NZ_JAUSVX010000009.1"/>
</dbReference>
<feature type="compositionally biased region" description="Pro residues" evidence="2">
    <location>
        <begin position="74"/>
        <end position="83"/>
    </location>
</feature>
<organism evidence="3 4">
    <name type="scientific">Labrys wisconsinensis</name>
    <dbReference type="NCBI Taxonomy" id="425677"/>
    <lineage>
        <taxon>Bacteria</taxon>
        <taxon>Pseudomonadati</taxon>
        <taxon>Pseudomonadota</taxon>
        <taxon>Alphaproteobacteria</taxon>
        <taxon>Hyphomicrobiales</taxon>
        <taxon>Xanthobacteraceae</taxon>
        <taxon>Labrys</taxon>
    </lineage>
</organism>
<feature type="region of interest" description="Disordered" evidence="2">
    <location>
        <begin position="236"/>
        <end position="261"/>
    </location>
</feature>
<feature type="region of interest" description="Disordered" evidence="2">
    <location>
        <begin position="59"/>
        <end position="108"/>
    </location>
</feature>
<feature type="coiled-coil region" evidence="1">
    <location>
        <begin position="115"/>
        <end position="173"/>
    </location>
</feature>
<protein>
    <submittedName>
        <fullName evidence="3">Flagellar motility protein MotE (MotC chaperone)</fullName>
    </submittedName>
</protein>
<gene>
    <name evidence="3" type="ORF">QO011_004452</name>
</gene>
<keyword evidence="3" id="KW-0966">Cell projection</keyword>
<evidence type="ECO:0000313" key="3">
    <source>
        <dbReference type="EMBL" id="MDQ0471427.1"/>
    </source>
</evidence>
<evidence type="ECO:0000256" key="2">
    <source>
        <dbReference type="SAM" id="MobiDB-lite"/>
    </source>
</evidence>
<keyword evidence="4" id="KW-1185">Reference proteome</keyword>
<comment type="caution">
    <text evidence="3">The sequence shown here is derived from an EMBL/GenBank/DDBJ whole genome shotgun (WGS) entry which is preliminary data.</text>
</comment>
<reference evidence="3 4" key="1">
    <citation type="submission" date="2023-07" db="EMBL/GenBank/DDBJ databases">
        <title>Genomic Encyclopedia of Type Strains, Phase IV (KMG-IV): sequencing the most valuable type-strain genomes for metagenomic binning, comparative biology and taxonomic classification.</title>
        <authorList>
            <person name="Goeker M."/>
        </authorList>
    </citation>
    <scope>NUCLEOTIDE SEQUENCE [LARGE SCALE GENOMIC DNA]</scope>
    <source>
        <strain evidence="3 4">DSM 19619</strain>
    </source>
</reference>
<keyword evidence="3" id="KW-0282">Flagellum</keyword>